<name>A0A1Y1I9F6_KLENI</name>
<feature type="region of interest" description="Disordered" evidence="2">
    <location>
        <begin position="402"/>
        <end position="487"/>
    </location>
</feature>
<dbReference type="InterPro" id="IPR000315">
    <property type="entry name" value="Znf_B-box"/>
</dbReference>
<dbReference type="AlphaFoldDB" id="A0A1Y1I9F6"/>
<evidence type="ECO:0000259" key="3">
    <source>
        <dbReference type="PROSITE" id="PS50119"/>
    </source>
</evidence>
<dbReference type="Gene3D" id="3.30.160.60">
    <property type="entry name" value="Classic Zinc Finger"/>
    <property type="match status" value="1"/>
</dbReference>
<keyword evidence="1" id="KW-0862">Zinc</keyword>
<dbReference type="PROSITE" id="PS50119">
    <property type="entry name" value="ZF_BBOX"/>
    <property type="match status" value="1"/>
</dbReference>
<dbReference type="CDD" id="cd19757">
    <property type="entry name" value="Bbox1"/>
    <property type="match status" value="1"/>
</dbReference>
<sequence>MDFSATGAQDADPRGRENEGSPEFAAGGVAKDPPPKCAVCKEAEAEFSCASCVASFCSPCWEVPHKWGDNQNHAKVVVEKPTCPCEGSFSVCPHGKDAVGYCGECDQALCQVCWDLIHTKGTRVTHNLLAPLSRSDYRAEQLALQRAVKSGPLASLAKFDVKKAAPWVTSALKKSRSVADAKRFGLGGASRSTAAGSSRYAAIQLQTSKDAAAQLKAVCDEPGFGVQDDSTIKSYALDRQADVLAVASAMKVVFETSPAGTDARNRTLCDKVDDYEKAIRIARASGKGVQLSKDQRGERLERMTTTIALVQSQLDTLLKQLNWKEGVAFLIRSPPYFDVLINLQTEAERAAKLAKDLGVRIAKLGPGIVGALLEAKEKEVAKAQKGKGTGVESTKKRTVKAGMVQQAKRKKIAGGPRGKGGKAEANIQEMEELVKEMQAKLKKKKAAVQDIESSEEEPSEGDEEDEAEVEQEDNEGEREEGEEEETN</sequence>
<gene>
    <name evidence="4" type="ORF">KFL_002520110</name>
</gene>
<proteinExistence type="predicted"/>
<feature type="region of interest" description="Disordered" evidence="2">
    <location>
        <begin position="1"/>
        <end position="34"/>
    </location>
</feature>
<evidence type="ECO:0000256" key="2">
    <source>
        <dbReference type="SAM" id="MobiDB-lite"/>
    </source>
</evidence>
<feature type="compositionally biased region" description="Acidic residues" evidence="2">
    <location>
        <begin position="452"/>
        <end position="487"/>
    </location>
</feature>
<dbReference type="GO" id="GO:0008270">
    <property type="term" value="F:zinc ion binding"/>
    <property type="evidence" value="ECO:0007669"/>
    <property type="project" value="UniProtKB-KW"/>
</dbReference>
<reference evidence="4 5" key="1">
    <citation type="journal article" date="2014" name="Nat. Commun.">
        <title>Klebsormidium flaccidum genome reveals primary factors for plant terrestrial adaptation.</title>
        <authorList>
            <person name="Hori K."/>
            <person name="Maruyama F."/>
            <person name="Fujisawa T."/>
            <person name="Togashi T."/>
            <person name="Yamamoto N."/>
            <person name="Seo M."/>
            <person name="Sato S."/>
            <person name="Yamada T."/>
            <person name="Mori H."/>
            <person name="Tajima N."/>
            <person name="Moriyama T."/>
            <person name="Ikeuchi M."/>
            <person name="Watanabe M."/>
            <person name="Wada H."/>
            <person name="Kobayashi K."/>
            <person name="Saito M."/>
            <person name="Masuda T."/>
            <person name="Sasaki-Sekimoto Y."/>
            <person name="Mashiguchi K."/>
            <person name="Awai K."/>
            <person name="Shimojima M."/>
            <person name="Masuda S."/>
            <person name="Iwai M."/>
            <person name="Nobusawa T."/>
            <person name="Narise T."/>
            <person name="Kondo S."/>
            <person name="Saito H."/>
            <person name="Sato R."/>
            <person name="Murakawa M."/>
            <person name="Ihara Y."/>
            <person name="Oshima-Yamada Y."/>
            <person name="Ohtaka K."/>
            <person name="Satoh M."/>
            <person name="Sonobe K."/>
            <person name="Ishii M."/>
            <person name="Ohtani R."/>
            <person name="Kanamori-Sato M."/>
            <person name="Honoki R."/>
            <person name="Miyazaki D."/>
            <person name="Mochizuki H."/>
            <person name="Umetsu J."/>
            <person name="Higashi K."/>
            <person name="Shibata D."/>
            <person name="Kamiya Y."/>
            <person name="Sato N."/>
            <person name="Nakamura Y."/>
            <person name="Tabata S."/>
            <person name="Ida S."/>
            <person name="Kurokawa K."/>
            <person name="Ohta H."/>
        </authorList>
    </citation>
    <scope>NUCLEOTIDE SEQUENCE [LARGE SCALE GENOMIC DNA]</scope>
    <source>
        <strain evidence="4 5">NIES-2285</strain>
    </source>
</reference>
<protein>
    <recommendedName>
        <fullName evidence="3">B box-type domain-containing protein</fullName>
    </recommendedName>
</protein>
<dbReference type="Pfam" id="PF22586">
    <property type="entry name" value="ANCHR-like_BBOX"/>
    <property type="match status" value="1"/>
</dbReference>
<keyword evidence="5" id="KW-1185">Reference proteome</keyword>
<dbReference type="SMART" id="SM00336">
    <property type="entry name" value="BBOX"/>
    <property type="match status" value="2"/>
</dbReference>
<accession>A0A1Y1I9F6</accession>
<evidence type="ECO:0000313" key="5">
    <source>
        <dbReference type="Proteomes" id="UP000054558"/>
    </source>
</evidence>
<organism evidence="4 5">
    <name type="scientific">Klebsormidium nitens</name>
    <name type="common">Green alga</name>
    <name type="synonym">Ulothrix nitens</name>
    <dbReference type="NCBI Taxonomy" id="105231"/>
    <lineage>
        <taxon>Eukaryota</taxon>
        <taxon>Viridiplantae</taxon>
        <taxon>Streptophyta</taxon>
        <taxon>Klebsormidiophyceae</taxon>
        <taxon>Klebsormidiales</taxon>
        <taxon>Klebsormidiaceae</taxon>
        <taxon>Klebsormidium</taxon>
    </lineage>
</organism>
<evidence type="ECO:0000256" key="1">
    <source>
        <dbReference type="PROSITE-ProRule" id="PRU00024"/>
    </source>
</evidence>
<feature type="domain" description="B box-type" evidence="3">
    <location>
        <begin position="32"/>
        <end position="78"/>
    </location>
</feature>
<dbReference type="EMBL" id="DF237201">
    <property type="protein sequence ID" value="GAQ85751.1"/>
    <property type="molecule type" value="Genomic_DNA"/>
</dbReference>
<dbReference type="Proteomes" id="UP000054558">
    <property type="component" value="Unassembled WGS sequence"/>
</dbReference>
<keyword evidence="1" id="KW-0479">Metal-binding</keyword>
<evidence type="ECO:0000313" key="4">
    <source>
        <dbReference type="EMBL" id="GAQ85751.1"/>
    </source>
</evidence>
<keyword evidence="1" id="KW-0863">Zinc-finger</keyword>